<evidence type="ECO:0000313" key="2">
    <source>
        <dbReference type="Proteomes" id="UP001148838"/>
    </source>
</evidence>
<sequence length="303" mass="35272">MYVRIHNSYASSALFLYKVKIGTQSYHFDLRLDLKKDSNQITYILSYGDGIEFYGVGHYDPALRPFTIYCANLQPWRIPKPTPADYTKIFLQIESFSCKAMISLLSSNIYILKFEVMREDAFSIATAHEYFAKNGIQEKIQYIHNRFFKIPEILKQLEAQNNSLEHSLCPIDEISLSGEKTNIEKEFTEEELWNFSHAPVTSCDVERTLSLYKSFFTDKRRSFTQENLRMTFLVYCNSLQYGQPDEMATIQLAGLSRVEMYYANGNDMAMILSVFTFYPTDYNNVSERKFFVVLTVFVSISIL</sequence>
<organism evidence="1 2">
    <name type="scientific">Periplaneta americana</name>
    <name type="common">American cockroach</name>
    <name type="synonym">Blatta americana</name>
    <dbReference type="NCBI Taxonomy" id="6978"/>
    <lineage>
        <taxon>Eukaryota</taxon>
        <taxon>Metazoa</taxon>
        <taxon>Ecdysozoa</taxon>
        <taxon>Arthropoda</taxon>
        <taxon>Hexapoda</taxon>
        <taxon>Insecta</taxon>
        <taxon>Pterygota</taxon>
        <taxon>Neoptera</taxon>
        <taxon>Polyneoptera</taxon>
        <taxon>Dictyoptera</taxon>
        <taxon>Blattodea</taxon>
        <taxon>Blattoidea</taxon>
        <taxon>Blattidae</taxon>
        <taxon>Blattinae</taxon>
        <taxon>Periplaneta</taxon>
    </lineage>
</organism>
<reference evidence="1 2" key="1">
    <citation type="journal article" date="2022" name="Allergy">
        <title>Genome assembly and annotation of Periplaneta americana reveal a comprehensive cockroach allergen profile.</title>
        <authorList>
            <person name="Wang L."/>
            <person name="Xiong Q."/>
            <person name="Saelim N."/>
            <person name="Wang L."/>
            <person name="Nong W."/>
            <person name="Wan A.T."/>
            <person name="Shi M."/>
            <person name="Liu X."/>
            <person name="Cao Q."/>
            <person name="Hui J.H.L."/>
            <person name="Sookrung N."/>
            <person name="Leung T.F."/>
            <person name="Tungtrongchitr A."/>
            <person name="Tsui S.K.W."/>
        </authorList>
    </citation>
    <scope>NUCLEOTIDE SEQUENCE [LARGE SCALE GENOMIC DNA]</scope>
    <source>
        <strain evidence="1">PWHHKU_190912</strain>
    </source>
</reference>
<accession>A0ABQ8TVT0</accession>
<evidence type="ECO:0000313" key="1">
    <source>
        <dbReference type="EMBL" id="KAJ4450187.1"/>
    </source>
</evidence>
<gene>
    <name evidence="1" type="ORF">ANN_01594</name>
</gene>
<protein>
    <submittedName>
        <fullName evidence="1">Uncharacterized protein</fullName>
    </submittedName>
</protein>
<keyword evidence="2" id="KW-1185">Reference proteome</keyword>
<dbReference type="Proteomes" id="UP001148838">
    <property type="component" value="Unassembled WGS sequence"/>
</dbReference>
<proteinExistence type="predicted"/>
<dbReference type="EMBL" id="JAJSOF020000003">
    <property type="protein sequence ID" value="KAJ4450187.1"/>
    <property type="molecule type" value="Genomic_DNA"/>
</dbReference>
<name>A0ABQ8TVT0_PERAM</name>
<comment type="caution">
    <text evidence="1">The sequence shown here is derived from an EMBL/GenBank/DDBJ whole genome shotgun (WGS) entry which is preliminary data.</text>
</comment>